<evidence type="ECO:0000256" key="7">
    <source>
        <dbReference type="ARBA" id="ARBA00022741"/>
    </source>
</evidence>
<dbReference type="CDD" id="cd00673">
    <property type="entry name" value="AlaRS_core"/>
    <property type="match status" value="1"/>
</dbReference>
<dbReference type="GO" id="GO:0006419">
    <property type="term" value="P:alanyl-tRNA aminoacylation"/>
    <property type="evidence" value="ECO:0007669"/>
    <property type="project" value="InterPro"/>
</dbReference>
<dbReference type="SUPFAM" id="SSF101353">
    <property type="entry name" value="Putative anticodon-binding domain of alanyl-tRNA synthetase (AlaRS)"/>
    <property type="match status" value="1"/>
</dbReference>
<dbReference type="Gene3D" id="3.30.980.10">
    <property type="entry name" value="Threonyl-trna Synthetase, Chain A, domain 2"/>
    <property type="match status" value="1"/>
</dbReference>
<keyword evidence="11 15" id="KW-0648">Protein biosynthesis</keyword>
<dbReference type="InterPro" id="IPR012947">
    <property type="entry name" value="tRNA_SAD"/>
</dbReference>
<dbReference type="InterPro" id="IPR002318">
    <property type="entry name" value="Ala-tRNA-lgiase_IIc"/>
</dbReference>
<evidence type="ECO:0000256" key="3">
    <source>
        <dbReference type="ARBA" id="ARBA00017959"/>
    </source>
</evidence>
<comment type="cofactor">
    <cofactor evidence="15">
        <name>Zn(2+)</name>
        <dbReference type="ChEBI" id="CHEBI:29105"/>
    </cofactor>
    <text evidence="15">Binds 1 zinc ion per subunit.</text>
</comment>
<feature type="binding site" evidence="15">
    <location>
        <position position="644"/>
    </location>
    <ligand>
        <name>Zn(2+)</name>
        <dbReference type="ChEBI" id="CHEBI:29105"/>
    </ligand>
</feature>
<dbReference type="InterPro" id="IPR050058">
    <property type="entry name" value="Ala-tRNA_ligase"/>
</dbReference>
<dbReference type="SUPFAM" id="SSF50447">
    <property type="entry name" value="Translation proteins"/>
    <property type="match status" value="1"/>
</dbReference>
<name>A0AAN7Q9Y9_9COLE</name>
<dbReference type="NCBIfam" id="TIGR00344">
    <property type="entry name" value="alaS"/>
    <property type="match status" value="1"/>
</dbReference>
<dbReference type="EC" id="6.1.1.7" evidence="2"/>
<comment type="caution">
    <text evidence="18">The sequence shown here is derived from an EMBL/GenBank/DDBJ whole genome shotgun (WGS) entry which is preliminary data.</text>
</comment>
<dbReference type="GO" id="GO:0005739">
    <property type="term" value="C:mitochondrion"/>
    <property type="evidence" value="ECO:0007669"/>
    <property type="project" value="TreeGrafter"/>
</dbReference>
<evidence type="ECO:0000256" key="1">
    <source>
        <dbReference type="ARBA" id="ARBA00008429"/>
    </source>
</evidence>
<dbReference type="InterPro" id="IPR018163">
    <property type="entry name" value="Thr/Ala-tRNA-synth_IIc_edit"/>
</dbReference>
<dbReference type="InterPro" id="IPR009000">
    <property type="entry name" value="Transl_B-barrel_sf"/>
</dbReference>
<dbReference type="SUPFAM" id="SSF55681">
    <property type="entry name" value="Class II aaRS and biotin synthetases"/>
    <property type="match status" value="1"/>
</dbReference>
<keyword evidence="8 15" id="KW-0862">Zinc</keyword>
<dbReference type="GO" id="GO:0002161">
    <property type="term" value="F:aminoacyl-tRNA deacylase activity"/>
    <property type="evidence" value="ECO:0007669"/>
    <property type="project" value="TreeGrafter"/>
</dbReference>
<keyword evidence="19" id="KW-1185">Reference proteome</keyword>
<organism evidence="18 19">
    <name type="scientific">Aquatica leii</name>
    <dbReference type="NCBI Taxonomy" id="1421715"/>
    <lineage>
        <taxon>Eukaryota</taxon>
        <taxon>Metazoa</taxon>
        <taxon>Ecdysozoa</taxon>
        <taxon>Arthropoda</taxon>
        <taxon>Hexapoda</taxon>
        <taxon>Insecta</taxon>
        <taxon>Pterygota</taxon>
        <taxon>Neoptera</taxon>
        <taxon>Endopterygota</taxon>
        <taxon>Coleoptera</taxon>
        <taxon>Polyphaga</taxon>
        <taxon>Elateriformia</taxon>
        <taxon>Elateroidea</taxon>
        <taxon>Lampyridae</taxon>
        <taxon>Luciolinae</taxon>
        <taxon>Aquatica</taxon>
    </lineage>
</organism>
<evidence type="ECO:0000256" key="16">
    <source>
        <dbReference type="SAM" id="Coils"/>
    </source>
</evidence>
<keyword evidence="16" id="KW-0175">Coiled coil</keyword>
<evidence type="ECO:0000256" key="14">
    <source>
        <dbReference type="ARBA" id="ARBA00048300"/>
    </source>
</evidence>
<evidence type="ECO:0000313" key="19">
    <source>
        <dbReference type="Proteomes" id="UP001353858"/>
    </source>
</evidence>
<comment type="domain">
    <text evidence="15">Consists of three domains; the N-terminal catalytic domain, the editing domain and the C-terminal C-Ala domain. The editing domain removes incorrectly charged amino acids, while the C-Ala domain, along with tRNA(Ala), serves as a bridge to cooperatively bring together the editing and aminoacylation centers thus stimulating deacylation of misacylated tRNAs.</text>
</comment>
<evidence type="ECO:0000256" key="6">
    <source>
        <dbReference type="ARBA" id="ARBA00022723"/>
    </source>
</evidence>
<dbReference type="FunFam" id="3.30.980.10:FF:000004">
    <property type="entry name" value="Alanine--tRNA ligase, cytoplasmic"/>
    <property type="match status" value="1"/>
</dbReference>
<evidence type="ECO:0000256" key="11">
    <source>
        <dbReference type="ARBA" id="ARBA00022917"/>
    </source>
</evidence>
<dbReference type="Gene3D" id="2.40.30.130">
    <property type="match status" value="1"/>
</dbReference>
<evidence type="ECO:0000256" key="10">
    <source>
        <dbReference type="ARBA" id="ARBA00022884"/>
    </source>
</evidence>
<dbReference type="Proteomes" id="UP001353858">
    <property type="component" value="Unassembled WGS sequence"/>
</dbReference>
<feature type="binding site" evidence="15">
    <location>
        <position position="752"/>
    </location>
    <ligand>
        <name>Zn(2+)</name>
        <dbReference type="ChEBI" id="CHEBI:29105"/>
    </ligand>
</feature>
<evidence type="ECO:0000256" key="4">
    <source>
        <dbReference type="ARBA" id="ARBA00022555"/>
    </source>
</evidence>
<dbReference type="PROSITE" id="PS50860">
    <property type="entry name" value="AA_TRNA_LIGASE_II_ALA"/>
    <property type="match status" value="1"/>
</dbReference>
<comment type="similarity">
    <text evidence="1">Belongs to the class-II aminoacyl-tRNA synthetase family. Alax-L subfamily.</text>
</comment>
<dbReference type="InterPro" id="IPR018164">
    <property type="entry name" value="Ala-tRNA-synth_IIc_N"/>
</dbReference>
<dbReference type="Pfam" id="PF01411">
    <property type="entry name" value="tRNA-synt_2c"/>
    <property type="match status" value="2"/>
</dbReference>
<dbReference type="GO" id="GO:0000049">
    <property type="term" value="F:tRNA binding"/>
    <property type="evidence" value="ECO:0007669"/>
    <property type="project" value="UniProtKB-KW"/>
</dbReference>
<evidence type="ECO:0000256" key="8">
    <source>
        <dbReference type="ARBA" id="ARBA00022833"/>
    </source>
</evidence>
<keyword evidence="6 15" id="KW-0479">Metal-binding</keyword>
<evidence type="ECO:0000256" key="2">
    <source>
        <dbReference type="ARBA" id="ARBA00013168"/>
    </source>
</evidence>
<dbReference type="PANTHER" id="PTHR11777:SF9">
    <property type="entry name" value="ALANINE--TRNA LIGASE, CYTOPLASMIC"/>
    <property type="match status" value="1"/>
</dbReference>
<comment type="subunit">
    <text evidence="15">Monomer.</text>
</comment>
<feature type="binding site" evidence="15">
    <location>
        <position position="748"/>
    </location>
    <ligand>
        <name>Zn(2+)</name>
        <dbReference type="ChEBI" id="CHEBI:29105"/>
    </ligand>
</feature>
<dbReference type="GO" id="GO:0004813">
    <property type="term" value="F:alanine-tRNA ligase activity"/>
    <property type="evidence" value="ECO:0007669"/>
    <property type="project" value="UniProtKB-UniRule"/>
</dbReference>
<feature type="coiled-coil region" evidence="16">
    <location>
        <begin position="842"/>
        <end position="869"/>
    </location>
</feature>
<keyword evidence="4 15" id="KW-0820">tRNA-binding</keyword>
<dbReference type="InterPro" id="IPR045864">
    <property type="entry name" value="aa-tRNA-synth_II/BPL/LPL"/>
</dbReference>
<keyword evidence="9 15" id="KW-0067">ATP-binding</keyword>
<dbReference type="Gene3D" id="3.30.930.10">
    <property type="entry name" value="Bira Bifunctional Protein, Domain 2"/>
    <property type="match status" value="1"/>
</dbReference>
<dbReference type="PRINTS" id="PR00980">
    <property type="entry name" value="TRNASYNTHALA"/>
</dbReference>
<keyword evidence="10 15" id="KW-0694">RNA-binding</keyword>
<dbReference type="GO" id="GO:0008270">
    <property type="term" value="F:zinc ion binding"/>
    <property type="evidence" value="ECO:0007669"/>
    <property type="project" value="UniProtKB-UniRule"/>
</dbReference>
<keyword evidence="12 15" id="KW-0030">Aminoacyl-tRNA synthetase</keyword>
<evidence type="ECO:0000256" key="5">
    <source>
        <dbReference type="ARBA" id="ARBA00022598"/>
    </source>
</evidence>
<dbReference type="GO" id="GO:0005524">
    <property type="term" value="F:ATP binding"/>
    <property type="evidence" value="ECO:0007669"/>
    <property type="project" value="UniProtKB-UniRule"/>
</dbReference>
<gene>
    <name evidence="18" type="ORF">RN001_000826</name>
</gene>
<evidence type="ECO:0000259" key="17">
    <source>
        <dbReference type="PROSITE" id="PS50860"/>
    </source>
</evidence>
<comment type="catalytic activity">
    <reaction evidence="14 15">
        <text>tRNA(Ala) + L-alanine + ATP = L-alanyl-tRNA(Ala) + AMP + diphosphate</text>
        <dbReference type="Rhea" id="RHEA:12540"/>
        <dbReference type="Rhea" id="RHEA-COMP:9657"/>
        <dbReference type="Rhea" id="RHEA-COMP:9923"/>
        <dbReference type="ChEBI" id="CHEBI:30616"/>
        <dbReference type="ChEBI" id="CHEBI:33019"/>
        <dbReference type="ChEBI" id="CHEBI:57972"/>
        <dbReference type="ChEBI" id="CHEBI:78442"/>
        <dbReference type="ChEBI" id="CHEBI:78497"/>
        <dbReference type="ChEBI" id="CHEBI:456215"/>
        <dbReference type="EC" id="6.1.1.7"/>
    </reaction>
</comment>
<dbReference type="FunFam" id="3.30.930.10:FF:000011">
    <property type="entry name" value="Alanine--tRNA ligase, cytoplasmic"/>
    <property type="match status" value="1"/>
</dbReference>
<feature type="binding site" evidence="15">
    <location>
        <position position="640"/>
    </location>
    <ligand>
        <name>Zn(2+)</name>
        <dbReference type="ChEBI" id="CHEBI:29105"/>
    </ligand>
</feature>
<evidence type="ECO:0000256" key="15">
    <source>
        <dbReference type="HAMAP-Rule" id="MF_03133"/>
    </source>
</evidence>
<dbReference type="HAMAP" id="MF_00036_B">
    <property type="entry name" value="Ala_tRNA_synth_B"/>
    <property type="match status" value="1"/>
</dbReference>
<protein>
    <recommendedName>
        <fullName evidence="3">Alanine--tRNA ligase</fullName>
        <ecNumber evidence="2">6.1.1.7</ecNumber>
    </recommendedName>
    <alternativeName>
        <fullName evidence="13">Alanyl-tRNA synthetase</fullName>
    </alternativeName>
</protein>
<reference evidence="19" key="1">
    <citation type="submission" date="2023-01" db="EMBL/GenBank/DDBJ databases">
        <title>Key to firefly adult light organ development and bioluminescence: homeobox transcription factors regulate luciferase expression and transportation to peroxisome.</title>
        <authorList>
            <person name="Fu X."/>
        </authorList>
    </citation>
    <scope>NUCLEOTIDE SEQUENCE [LARGE SCALE GENOMIC DNA]</scope>
</reference>
<dbReference type="EMBL" id="JARPUR010000001">
    <property type="protein sequence ID" value="KAK4884555.1"/>
    <property type="molecule type" value="Genomic_DNA"/>
</dbReference>
<proteinExistence type="inferred from homology"/>
<dbReference type="Pfam" id="PF07973">
    <property type="entry name" value="tRNA_SAD"/>
    <property type="match status" value="1"/>
</dbReference>
<evidence type="ECO:0000256" key="12">
    <source>
        <dbReference type="ARBA" id="ARBA00023146"/>
    </source>
</evidence>
<evidence type="ECO:0000256" key="9">
    <source>
        <dbReference type="ARBA" id="ARBA00022840"/>
    </source>
</evidence>
<keyword evidence="5 15" id="KW-0436">Ligase</keyword>
<evidence type="ECO:0000256" key="13">
    <source>
        <dbReference type="ARBA" id="ARBA00032577"/>
    </source>
</evidence>
<dbReference type="SUPFAM" id="SSF55186">
    <property type="entry name" value="ThrRS/AlaRS common domain"/>
    <property type="match status" value="1"/>
</dbReference>
<dbReference type="InterPro" id="IPR018165">
    <property type="entry name" value="Ala-tRNA-synth_IIc_core"/>
</dbReference>
<dbReference type="AlphaFoldDB" id="A0AAN7Q9Y9"/>
<evidence type="ECO:0000313" key="18">
    <source>
        <dbReference type="EMBL" id="KAK4884555.1"/>
    </source>
</evidence>
<comment type="function">
    <text evidence="15">Catalyzes the attachment of alanine to tRNA(Ala) in a two-step reaction: alanine is first activated by ATP to form Ala-AMP and then transferred to the acceptor end of tRNA(Ala). Also edits incorrectly charged tRNA(Ala) via its editing domain.</text>
</comment>
<dbReference type="InterPro" id="IPR018162">
    <property type="entry name" value="Ala-tRNA-ligase_IIc_anticod-bd"/>
</dbReference>
<dbReference type="SMART" id="SM00863">
    <property type="entry name" value="tRNA_SAD"/>
    <property type="match status" value="1"/>
</dbReference>
<keyword evidence="7 15" id="KW-0547">Nucleotide-binding</keyword>
<dbReference type="PANTHER" id="PTHR11777">
    <property type="entry name" value="ALANYL-TRNA SYNTHETASE"/>
    <property type="match status" value="1"/>
</dbReference>
<sequence length="1001" mass="114075">MELIQKHLKHLFIKHVLYSSKRNISKYVDPDKTSKAIRQCFLNYFINDHSHDFVRSSPVIPLHDASVPFVNAGMNQFKGVFLGTHTCQYKTVANSQKCVRVGGKHNDLNIIGLDGYHHTFFEMLGNWSFGKYFKEEAIQLAWVLLTEHFKIPKEVLYVTYFGGDSSLGIASDLETKHFWRKLGVAEDRILPFGSKDNFWEMGRAGPCGYCTEIHIDRLGPGNRAKFVNKGLQDLTELWNIVFIQFNRNSDGRIERLPEEHVDTGMGLERLTAVLQGTLSNYDTDLFSSIFKGIEKICKDTPKYSGKFGESDWDQLDTNYRILADHARMVTVCLADGVIPDQNQKLKKIMRKVFYLSENVFKKDSGLLKELSNYVVESLGGAYPELERNIRQIHDIILYEEDAYKLVRSNSAKEWKKILDQQPKLNDLDILEMPGLPTAYKELSLALKNKISPELSLKLYDTYGLDADTILKLSQVLNCQFNVQDFQNELDKVKAKSRQSSAIKDNKIVDKMVKEKVSVTDDSYKYHYQKTNGSYIFFPLKAKLLKVISHNAFVGNLVPNVNAALVFDKTNFYSSAGGQISDCGVIKFGNNVFQVTSTDNVNGYIFHNGVLESDSAECVPLKSEGLMEIHRDVRLDCMKNHTATHLVNFLLKQLKIVTCQKSSKVTPNYLNFDVGIFNDKLTIEELENIEKKINLLIEEQVEVLTYEVDGYSLHEIANLICIPGEVYPSSEVRVIEIKDANDFLSREPCCGTHVLNVSDIEDFCFIGFQSLGRATASLHAVTGDRAKLAKLNGEEMLSKVSEWESSMKDYVNNLEVFEEGVSNIKESLKYSMDGDDILPISVKHKCLQKLNSMNTEIKRMRDEFIETEMKKALEKINEENTDKKFIVHYLKCSKNMENIPLHKATKVCRNLPVLVISYSDNVVKARCCVPKDMKSPNFDAEKWLENTVTSIFRSAPSKAKDQDTSLVCNMKGKKVDSDKWDMLLKKSIEAAKHYAEQHLKQQ</sequence>
<feature type="domain" description="Alanyl-transfer RNA synthetases family profile" evidence="17">
    <location>
        <begin position="32"/>
        <end position="785"/>
    </location>
</feature>
<dbReference type="InterPro" id="IPR023033">
    <property type="entry name" value="Ala_tRNA_ligase_euk/bac"/>
</dbReference>
<accession>A0AAN7Q9Y9</accession>